<dbReference type="HOGENOM" id="CLU_657265_0_0_1"/>
<protein>
    <submittedName>
        <fullName evidence="3">Uncharacterized protein</fullName>
    </submittedName>
</protein>
<proteinExistence type="predicted"/>
<keyword evidence="4" id="KW-1185">Reference proteome</keyword>
<feature type="region of interest" description="Disordered" evidence="2">
    <location>
        <begin position="328"/>
        <end position="383"/>
    </location>
</feature>
<sequence length="418" mass="46491">MGLHAIELSSSVIGTLLSLQSEEISRTHLELGKLKEQQNKCRFVTFEDIDSLRNEFQAQLISEEPTAKGCEITFLKEQLAAAELSASELRTQLENEQIANESLRIAAVDRDRAHRETLDYSGEAVQSIQELRERCTHLNVQLEEERACNESLKSNSQLVGDLRKQLSELEKNFELHRSLFAKAHHDFESTSVSLAHALEEKTALESTIDQLTTEMNDQELFIGNLQQQLRTRDQMILELQASRAEVIDKAHYDDRIAALLSELSHEKETVADLKEQLLQAAFTQESKSVALGAKIPALERSDTPATDITFLECDSEQMEDAIAELSSLGDVSESATMPEDQKKQPVLDLSASQTPMPSQFATQLSDAQDSSEDATPTSSSCHITHKRFGSVPECSAIIKAKFHPLTKSPNGSNISKLL</sequence>
<accession>J4G0R3</accession>
<evidence type="ECO:0000313" key="4">
    <source>
        <dbReference type="Proteomes" id="UP000006352"/>
    </source>
</evidence>
<feature type="compositionally biased region" description="Polar residues" evidence="2">
    <location>
        <begin position="350"/>
        <end position="382"/>
    </location>
</feature>
<name>J4G0R3_9APHY</name>
<dbReference type="InParanoid" id="J4G0R3"/>
<dbReference type="GeneID" id="24093924"/>
<keyword evidence="1" id="KW-0175">Coiled coil</keyword>
<dbReference type="EMBL" id="HE796910">
    <property type="protein sequence ID" value="CCL99013.1"/>
    <property type="molecule type" value="Genomic_DNA"/>
</dbReference>
<evidence type="ECO:0000256" key="1">
    <source>
        <dbReference type="SAM" id="Coils"/>
    </source>
</evidence>
<dbReference type="RefSeq" id="XP_012178296.1">
    <property type="nucleotide sequence ID" value="XM_012322906.1"/>
</dbReference>
<feature type="coiled-coil region" evidence="1">
    <location>
        <begin position="72"/>
        <end position="228"/>
    </location>
</feature>
<evidence type="ECO:0000313" key="3">
    <source>
        <dbReference type="EMBL" id="CCL99013.1"/>
    </source>
</evidence>
<gene>
    <name evidence="3" type="ORF">FIBRA_01021</name>
</gene>
<dbReference type="Proteomes" id="UP000006352">
    <property type="component" value="Unassembled WGS sequence"/>
</dbReference>
<reference evidence="3 4" key="1">
    <citation type="journal article" date="2012" name="Appl. Environ. Microbiol.">
        <title>Short-read sequencing for genomic analysis of the brown rot fungus Fibroporia radiculosa.</title>
        <authorList>
            <person name="Tang J.D."/>
            <person name="Perkins A.D."/>
            <person name="Sonstegard T.S."/>
            <person name="Schroeder S.G."/>
            <person name="Burgess S.C."/>
            <person name="Diehl S.V."/>
        </authorList>
    </citation>
    <scope>NUCLEOTIDE SEQUENCE [LARGE SCALE GENOMIC DNA]</scope>
    <source>
        <strain evidence="3 4">TFFH 294</strain>
    </source>
</reference>
<organism evidence="3 4">
    <name type="scientific">Fibroporia radiculosa</name>
    <dbReference type="NCBI Taxonomy" id="599839"/>
    <lineage>
        <taxon>Eukaryota</taxon>
        <taxon>Fungi</taxon>
        <taxon>Dikarya</taxon>
        <taxon>Basidiomycota</taxon>
        <taxon>Agaricomycotina</taxon>
        <taxon>Agaricomycetes</taxon>
        <taxon>Polyporales</taxon>
        <taxon>Fibroporiaceae</taxon>
        <taxon>Fibroporia</taxon>
    </lineage>
</organism>
<dbReference type="AlphaFoldDB" id="J4G0R3"/>
<evidence type="ECO:0000256" key="2">
    <source>
        <dbReference type="SAM" id="MobiDB-lite"/>
    </source>
</evidence>